<proteinExistence type="predicted"/>
<comment type="caution">
    <text evidence="1">The sequence shown here is derived from an EMBL/GenBank/DDBJ whole genome shotgun (WGS) entry which is preliminary data.</text>
</comment>
<protein>
    <submittedName>
        <fullName evidence="1">Uncharacterized protein</fullName>
    </submittedName>
</protein>
<accession>A0A0F9CJK1</accession>
<gene>
    <name evidence="1" type="ORF">LCGC14_2601660</name>
</gene>
<evidence type="ECO:0000313" key="1">
    <source>
        <dbReference type="EMBL" id="KKL05876.1"/>
    </source>
</evidence>
<organism evidence="1">
    <name type="scientific">marine sediment metagenome</name>
    <dbReference type="NCBI Taxonomy" id="412755"/>
    <lineage>
        <taxon>unclassified sequences</taxon>
        <taxon>metagenomes</taxon>
        <taxon>ecological metagenomes</taxon>
    </lineage>
</organism>
<sequence length="35" mass="3562">MKKTIRVGLLALAIVATVATAYAEIGDKGEKICGG</sequence>
<name>A0A0F9CJK1_9ZZZZ</name>
<dbReference type="EMBL" id="LAZR01043941">
    <property type="protein sequence ID" value="KKL05876.1"/>
    <property type="molecule type" value="Genomic_DNA"/>
</dbReference>
<dbReference type="AlphaFoldDB" id="A0A0F9CJK1"/>
<reference evidence="1" key="1">
    <citation type="journal article" date="2015" name="Nature">
        <title>Complex archaea that bridge the gap between prokaryotes and eukaryotes.</title>
        <authorList>
            <person name="Spang A."/>
            <person name="Saw J.H."/>
            <person name="Jorgensen S.L."/>
            <person name="Zaremba-Niedzwiedzka K."/>
            <person name="Martijn J."/>
            <person name="Lind A.E."/>
            <person name="van Eijk R."/>
            <person name="Schleper C."/>
            <person name="Guy L."/>
            <person name="Ettema T.J."/>
        </authorList>
    </citation>
    <scope>NUCLEOTIDE SEQUENCE</scope>
</reference>